<accession>A0ACA9NFX2</accession>
<evidence type="ECO:0000313" key="2">
    <source>
        <dbReference type="Proteomes" id="UP000789920"/>
    </source>
</evidence>
<feature type="non-terminal residue" evidence="1">
    <location>
        <position position="1"/>
    </location>
</feature>
<name>A0ACA9NFX2_9GLOM</name>
<dbReference type="EMBL" id="CAJVQC010013902">
    <property type="protein sequence ID" value="CAG8652354.1"/>
    <property type="molecule type" value="Genomic_DNA"/>
</dbReference>
<comment type="caution">
    <text evidence="1">The sequence shown here is derived from an EMBL/GenBank/DDBJ whole genome shotgun (WGS) entry which is preliminary data.</text>
</comment>
<protein>
    <submittedName>
        <fullName evidence="1">18045_t:CDS:1</fullName>
    </submittedName>
</protein>
<keyword evidence="2" id="KW-1185">Reference proteome</keyword>
<dbReference type="Proteomes" id="UP000789920">
    <property type="component" value="Unassembled WGS sequence"/>
</dbReference>
<gene>
    <name evidence="1" type="ORF">RPERSI_LOCUS7928</name>
</gene>
<reference evidence="1" key="1">
    <citation type="submission" date="2021-06" db="EMBL/GenBank/DDBJ databases">
        <authorList>
            <person name="Kallberg Y."/>
            <person name="Tangrot J."/>
            <person name="Rosling A."/>
        </authorList>
    </citation>
    <scope>NUCLEOTIDE SEQUENCE</scope>
    <source>
        <strain evidence="1">MA461A</strain>
    </source>
</reference>
<organism evidence="1 2">
    <name type="scientific">Racocetra persica</name>
    <dbReference type="NCBI Taxonomy" id="160502"/>
    <lineage>
        <taxon>Eukaryota</taxon>
        <taxon>Fungi</taxon>
        <taxon>Fungi incertae sedis</taxon>
        <taxon>Mucoromycota</taxon>
        <taxon>Glomeromycotina</taxon>
        <taxon>Glomeromycetes</taxon>
        <taxon>Diversisporales</taxon>
        <taxon>Gigasporaceae</taxon>
        <taxon>Racocetra</taxon>
    </lineage>
</organism>
<evidence type="ECO:0000313" key="1">
    <source>
        <dbReference type="EMBL" id="CAG8652354.1"/>
    </source>
</evidence>
<feature type="non-terminal residue" evidence="1">
    <location>
        <position position="117"/>
    </location>
</feature>
<proteinExistence type="predicted"/>
<sequence>TSELFFDMRRTEALYLDTQSTIFNTAFQLSSYLTGTEWFDLKILGKRWELHNIFANHGQAGMGALRGRTIAQMNTNNSFRNPSIVYNYANTASNNVVTVDICISANKVGITDIPIKK</sequence>